<dbReference type="PANTHER" id="PTHR33643:SF1">
    <property type="entry name" value="UREASE ACCESSORY PROTEIN D"/>
    <property type="match status" value="1"/>
</dbReference>
<dbReference type="GeneID" id="63681679"/>
<keyword evidence="2" id="KW-0143">Chaperone</keyword>
<dbReference type="RefSeq" id="XP_040614954.1">
    <property type="nucleotide sequence ID" value="XM_040766758.1"/>
</dbReference>
<sequence>MISPFPPSTATPGDGRIVATLTPNGEPSLGTVSYQYPLKLIAPATGAGVGTLGRVGAPAATAANKDGHETDPARRRSSLVFMLSYGGGLVAGDQVNLRIEVQAGSRLSLVTQGTTKVFKATGAGRAAPVAVPTRQNLTVDVAPGAGLCLLPDPVQPFAESLYEQVQVVRLDERGVDGVDKTAPSLCLLDWVTQGRAARGENWSFTSWKGRNEVWLATGDAVRDDSGGRTTVAGTKPIPHRNRLLVRDAVMLAHVYLDSGVAPLPPSTGTEGTALRDSLQGLAVVGTLILRGPLVDAAGVFFLAEFAALPRLGGRDFRDTNTPEPTADKVSLDAWRAERLRLEAAHGVLWSAAAVRGCVVVKFGARSVEGGRLWVGAMLQREGSVAAAFGEEALMCVK</sequence>
<dbReference type="HOGENOM" id="CLU_021703_2_0_1"/>
<dbReference type="HAMAP" id="MF_01384">
    <property type="entry name" value="UreD"/>
    <property type="match status" value="1"/>
</dbReference>
<dbReference type="Pfam" id="PF01774">
    <property type="entry name" value="UreD"/>
    <property type="match status" value="1"/>
</dbReference>
<comment type="caution">
    <text evidence="3">The sequence shown here is derived from an EMBL/GenBank/DDBJ whole genome shotgun (WGS) entry which is preliminary data.</text>
</comment>
<dbReference type="EMBL" id="AWTV01000011">
    <property type="protein sequence ID" value="KIH86944.1"/>
    <property type="molecule type" value="Genomic_DNA"/>
</dbReference>
<evidence type="ECO:0000256" key="1">
    <source>
        <dbReference type="ARBA" id="ARBA00007177"/>
    </source>
</evidence>
<dbReference type="VEuPathDB" id="FungiDB:SPBR_08520"/>
<accession>A0A0C2ELF8</accession>
<gene>
    <name evidence="3" type="ORF">SPBR_08520</name>
</gene>
<dbReference type="AlphaFoldDB" id="A0A0C2ELF8"/>
<dbReference type="OrthoDB" id="5550464at2759"/>
<dbReference type="InterPro" id="IPR002669">
    <property type="entry name" value="UreD"/>
</dbReference>
<name>A0A0C2ELF8_9PEZI</name>
<dbReference type="Proteomes" id="UP000031575">
    <property type="component" value="Unassembled WGS sequence"/>
</dbReference>
<organism evidence="3 4">
    <name type="scientific">Sporothrix brasiliensis 5110</name>
    <dbReference type="NCBI Taxonomy" id="1398154"/>
    <lineage>
        <taxon>Eukaryota</taxon>
        <taxon>Fungi</taxon>
        <taxon>Dikarya</taxon>
        <taxon>Ascomycota</taxon>
        <taxon>Pezizomycotina</taxon>
        <taxon>Sordariomycetes</taxon>
        <taxon>Sordariomycetidae</taxon>
        <taxon>Ophiostomatales</taxon>
        <taxon>Ophiostomataceae</taxon>
        <taxon>Sporothrix</taxon>
    </lineage>
</organism>
<evidence type="ECO:0000313" key="4">
    <source>
        <dbReference type="Proteomes" id="UP000031575"/>
    </source>
</evidence>
<evidence type="ECO:0000256" key="2">
    <source>
        <dbReference type="ARBA" id="ARBA00023186"/>
    </source>
</evidence>
<reference evidence="3 4" key="1">
    <citation type="journal article" date="2014" name="BMC Genomics">
        <title>Comparative genomics of the major fungal agents of human and animal Sporotrichosis: Sporothrix schenckii and Sporothrix brasiliensis.</title>
        <authorList>
            <person name="Teixeira M.M."/>
            <person name="de Almeida L.G."/>
            <person name="Kubitschek-Barreira P."/>
            <person name="Alves F.L."/>
            <person name="Kioshima E.S."/>
            <person name="Abadio A.K."/>
            <person name="Fernandes L."/>
            <person name="Derengowski L.S."/>
            <person name="Ferreira K.S."/>
            <person name="Souza R.C."/>
            <person name="Ruiz J.C."/>
            <person name="de Andrade N.C."/>
            <person name="Paes H.C."/>
            <person name="Nicola A.M."/>
            <person name="Albuquerque P."/>
            <person name="Gerber A.L."/>
            <person name="Martins V.P."/>
            <person name="Peconick L.D."/>
            <person name="Neto A.V."/>
            <person name="Chaucanez C.B."/>
            <person name="Silva P.A."/>
            <person name="Cunha O.L."/>
            <person name="de Oliveira F.F."/>
            <person name="dos Santos T.C."/>
            <person name="Barros A.L."/>
            <person name="Soares M.A."/>
            <person name="de Oliveira L.M."/>
            <person name="Marini M.M."/>
            <person name="Villalobos-Duno H."/>
            <person name="Cunha M.M."/>
            <person name="de Hoog S."/>
            <person name="da Silveira J.F."/>
            <person name="Henrissat B."/>
            <person name="Nino-Vega G.A."/>
            <person name="Cisalpino P.S."/>
            <person name="Mora-Montes H.M."/>
            <person name="Almeida S.R."/>
            <person name="Stajich J.E."/>
            <person name="Lopes-Bezerra L.M."/>
            <person name="Vasconcelos A.T."/>
            <person name="Felipe M.S."/>
        </authorList>
    </citation>
    <scope>NUCLEOTIDE SEQUENCE [LARGE SCALE GENOMIC DNA]</scope>
    <source>
        <strain evidence="3 4">5110</strain>
    </source>
</reference>
<protein>
    <submittedName>
        <fullName evidence="3">Urease accessory protein</fullName>
    </submittedName>
</protein>
<dbReference type="GO" id="GO:0016151">
    <property type="term" value="F:nickel cation binding"/>
    <property type="evidence" value="ECO:0007669"/>
    <property type="project" value="InterPro"/>
</dbReference>
<proteinExistence type="inferred from homology"/>
<dbReference type="PANTHER" id="PTHR33643">
    <property type="entry name" value="UREASE ACCESSORY PROTEIN D"/>
    <property type="match status" value="1"/>
</dbReference>
<keyword evidence="4" id="KW-1185">Reference proteome</keyword>
<evidence type="ECO:0000313" key="3">
    <source>
        <dbReference type="EMBL" id="KIH86944.1"/>
    </source>
</evidence>
<comment type="similarity">
    <text evidence="1">Belongs to the UreD family.</text>
</comment>